<comment type="caution">
    <text evidence="2">The sequence shown here is derived from an EMBL/GenBank/DDBJ whole genome shotgun (WGS) entry which is preliminary data.</text>
</comment>
<dbReference type="Gene3D" id="1.10.260.40">
    <property type="entry name" value="lambda repressor-like DNA-binding domains"/>
    <property type="match status" value="1"/>
</dbReference>
<dbReference type="InterPro" id="IPR001387">
    <property type="entry name" value="Cro/C1-type_HTH"/>
</dbReference>
<accession>A0ABU7KSQ4</accession>
<feature type="domain" description="HTH cro/C1-type" evidence="1">
    <location>
        <begin position="12"/>
        <end position="65"/>
    </location>
</feature>
<reference evidence="2 3" key="1">
    <citation type="submission" date="2023-07" db="EMBL/GenBank/DDBJ databases">
        <authorList>
            <person name="Girao M."/>
            <person name="Carvalho M.F."/>
        </authorList>
    </citation>
    <scope>NUCLEOTIDE SEQUENCE [LARGE SCALE GENOMIC DNA]</scope>
    <source>
        <strain evidence="2 3">66/93</strain>
    </source>
</reference>
<evidence type="ECO:0000259" key="1">
    <source>
        <dbReference type="PROSITE" id="PS50943"/>
    </source>
</evidence>
<protein>
    <submittedName>
        <fullName evidence="2">Helix-turn-helix transcriptional regulator</fullName>
    </submittedName>
</protein>
<dbReference type="Pfam" id="PF01381">
    <property type="entry name" value="HTH_3"/>
    <property type="match status" value="1"/>
</dbReference>
<evidence type="ECO:0000313" key="2">
    <source>
        <dbReference type="EMBL" id="MEE2051672.1"/>
    </source>
</evidence>
<sequence>MPTQDTSVADRLIELRRRRGLTQEGLADQAGISVGVIRKIEQGGTARIENYHRIGRVLGVRTVWFQTAESPAPRLDDQRDAVLADIRSAINPPAGLRGRILPDDDVPPNLGLLERAVGAVAAHYQADRYDDVARMSPALVRSAHVHVNALEGLDREKAVRLRADALQLTGRYCIQIREHDLGIIALRDSLSDALSVGDQALAAAAIGQQGWALLRQARFDEVEALCVATADELEPSKLTKADKTTVAAWGYILMRAAAAAARNNRPHEAREYQSFARSAAEVIGTEIDSAGHMRFGPATVGMNGMQNELIGDRPDVALQLAEDIRTRTTQATPNTQQRYALDRASAHLKLREVDKATEIMMGLKQQAPSWLRNQATARYLAEDLLDQAKRMPSSEHREIAAFLGLTA</sequence>
<dbReference type="PROSITE" id="PS50943">
    <property type="entry name" value="HTH_CROC1"/>
    <property type="match status" value="1"/>
</dbReference>
<gene>
    <name evidence="2" type="ORF">Q8A49_14325</name>
</gene>
<dbReference type="SUPFAM" id="SSF47413">
    <property type="entry name" value="lambda repressor-like DNA-binding domains"/>
    <property type="match status" value="1"/>
</dbReference>
<dbReference type="InterPro" id="IPR010982">
    <property type="entry name" value="Lambda_DNA-bd_dom_sf"/>
</dbReference>
<dbReference type="RefSeq" id="WP_330158734.1">
    <property type="nucleotide sequence ID" value="NZ_BAAAJA010000041.1"/>
</dbReference>
<dbReference type="CDD" id="cd00093">
    <property type="entry name" value="HTH_XRE"/>
    <property type="match status" value="1"/>
</dbReference>
<dbReference type="SMART" id="SM00530">
    <property type="entry name" value="HTH_XRE"/>
    <property type="match status" value="1"/>
</dbReference>
<proteinExistence type="predicted"/>
<name>A0ABU7KSQ4_9ACTN</name>
<dbReference type="EMBL" id="JAUUCC010000033">
    <property type="protein sequence ID" value="MEE2051672.1"/>
    <property type="molecule type" value="Genomic_DNA"/>
</dbReference>
<dbReference type="Proteomes" id="UP001348641">
    <property type="component" value="Unassembled WGS sequence"/>
</dbReference>
<evidence type="ECO:0000313" key="3">
    <source>
        <dbReference type="Proteomes" id="UP001348641"/>
    </source>
</evidence>
<organism evidence="2 3">
    <name type="scientific">Nocardiopsis tropica</name>
    <dbReference type="NCBI Taxonomy" id="109330"/>
    <lineage>
        <taxon>Bacteria</taxon>
        <taxon>Bacillati</taxon>
        <taxon>Actinomycetota</taxon>
        <taxon>Actinomycetes</taxon>
        <taxon>Streptosporangiales</taxon>
        <taxon>Nocardiopsidaceae</taxon>
        <taxon>Nocardiopsis</taxon>
    </lineage>
</organism>